<accession>A0A4Y2J9F9</accession>
<evidence type="ECO:0000313" key="1">
    <source>
        <dbReference type="EMBL" id="GBM85846.1"/>
    </source>
</evidence>
<dbReference type="AlphaFoldDB" id="A0A4Y2J9F9"/>
<gene>
    <name evidence="1" type="ORF">AVEN_37493_1</name>
</gene>
<dbReference type="EMBL" id="BGPR01003266">
    <property type="protein sequence ID" value="GBM85846.1"/>
    <property type="molecule type" value="Genomic_DNA"/>
</dbReference>
<evidence type="ECO:0000313" key="2">
    <source>
        <dbReference type="Proteomes" id="UP000499080"/>
    </source>
</evidence>
<keyword evidence="2" id="KW-1185">Reference proteome</keyword>
<name>A0A4Y2J9F9_ARAVE</name>
<organism evidence="1 2">
    <name type="scientific">Araneus ventricosus</name>
    <name type="common">Orbweaver spider</name>
    <name type="synonym">Epeira ventricosa</name>
    <dbReference type="NCBI Taxonomy" id="182803"/>
    <lineage>
        <taxon>Eukaryota</taxon>
        <taxon>Metazoa</taxon>
        <taxon>Ecdysozoa</taxon>
        <taxon>Arthropoda</taxon>
        <taxon>Chelicerata</taxon>
        <taxon>Arachnida</taxon>
        <taxon>Araneae</taxon>
        <taxon>Araneomorphae</taxon>
        <taxon>Entelegynae</taxon>
        <taxon>Araneoidea</taxon>
        <taxon>Araneidae</taxon>
        <taxon>Araneus</taxon>
    </lineage>
</organism>
<reference evidence="1 2" key="1">
    <citation type="journal article" date="2019" name="Sci. Rep.">
        <title>Orb-weaving spider Araneus ventricosus genome elucidates the spidroin gene catalogue.</title>
        <authorList>
            <person name="Kono N."/>
            <person name="Nakamura H."/>
            <person name="Ohtoshi R."/>
            <person name="Moran D.A.P."/>
            <person name="Shinohara A."/>
            <person name="Yoshida Y."/>
            <person name="Fujiwara M."/>
            <person name="Mori M."/>
            <person name="Tomita M."/>
            <person name="Arakawa K."/>
        </authorList>
    </citation>
    <scope>NUCLEOTIDE SEQUENCE [LARGE SCALE GENOMIC DNA]</scope>
</reference>
<protein>
    <submittedName>
        <fullName evidence="1">Uncharacterized protein</fullName>
    </submittedName>
</protein>
<proteinExistence type="predicted"/>
<dbReference type="Proteomes" id="UP000499080">
    <property type="component" value="Unassembled WGS sequence"/>
</dbReference>
<sequence length="116" mass="13050">MQFDVKLRSYVLSFHEFRPRFVLFPMVGTGRIDVARRLVSASVVSRVMAVNCSHFKGKGSGQTASMHPFTRALPRYLQNMNGATVRIPLSTSTNLQRLEVWSSHTSSEQGLTDTNF</sequence>
<comment type="caution">
    <text evidence="1">The sequence shown here is derived from an EMBL/GenBank/DDBJ whole genome shotgun (WGS) entry which is preliminary data.</text>
</comment>